<proteinExistence type="predicted"/>
<keyword evidence="3" id="KW-0012">Acyltransferase</keyword>
<dbReference type="Proteomes" id="UP000187417">
    <property type="component" value="Unassembled WGS sequence"/>
</dbReference>
<dbReference type="PANTHER" id="PTHR23416:SF78">
    <property type="entry name" value="LIPOPOLYSACCHARIDE BIOSYNTHESIS O-ACETYL TRANSFERASE WBBJ-RELATED"/>
    <property type="match status" value="1"/>
</dbReference>
<dbReference type="SUPFAM" id="SSF51161">
    <property type="entry name" value="Trimeric LpxA-like enzymes"/>
    <property type="match status" value="1"/>
</dbReference>
<dbReference type="InterPro" id="IPR051159">
    <property type="entry name" value="Hexapeptide_acetyltransf"/>
</dbReference>
<gene>
    <name evidence="4" type="ORF">BHV66_03145</name>
</gene>
<evidence type="ECO:0000256" key="3">
    <source>
        <dbReference type="ARBA" id="ARBA00023315"/>
    </source>
</evidence>
<dbReference type="Pfam" id="PF00132">
    <property type="entry name" value="Hexapep"/>
    <property type="match status" value="1"/>
</dbReference>
<dbReference type="InterPro" id="IPR001451">
    <property type="entry name" value="Hexapep"/>
</dbReference>
<dbReference type="Gene3D" id="2.160.10.10">
    <property type="entry name" value="Hexapeptide repeat proteins"/>
    <property type="match status" value="1"/>
</dbReference>
<accession>A0A1Q6FB47</accession>
<dbReference type="GO" id="GO:0016746">
    <property type="term" value="F:acyltransferase activity"/>
    <property type="evidence" value="ECO:0007669"/>
    <property type="project" value="UniProtKB-KW"/>
</dbReference>
<sequence length="193" mass="21406">MMKPQFKRVENYIKPGKWHWLKAVLWSVITLRFFIDLIRLLAYYSVNCIVGRQQATIGKNCKIHPTVMLRQPTMIKIGDHCSINHNNIFQAGRQTGTITLGNHVLTAANVMFVAYSHAYDTREIPIIDQGYYDAPIVVEDDVWIGFGAIILAGVTIGRGAIIGAGSVVNKDVPPYAIVGGVPAKVLKMRATDL</sequence>
<dbReference type="CDD" id="cd04647">
    <property type="entry name" value="LbH_MAT_like"/>
    <property type="match status" value="1"/>
</dbReference>
<dbReference type="AlphaFoldDB" id="A0A1Q6FB47"/>
<dbReference type="EMBL" id="MNQH01000003">
    <property type="protein sequence ID" value="OKY95962.1"/>
    <property type="molecule type" value="Genomic_DNA"/>
</dbReference>
<evidence type="ECO:0008006" key="6">
    <source>
        <dbReference type="Google" id="ProtNLM"/>
    </source>
</evidence>
<keyword evidence="1" id="KW-0808">Transferase</keyword>
<organism evidence="4 5">
    <name type="scientific">Alistipes putredinis</name>
    <dbReference type="NCBI Taxonomy" id="28117"/>
    <lineage>
        <taxon>Bacteria</taxon>
        <taxon>Pseudomonadati</taxon>
        <taxon>Bacteroidota</taxon>
        <taxon>Bacteroidia</taxon>
        <taxon>Bacteroidales</taxon>
        <taxon>Rikenellaceae</taxon>
        <taxon>Alistipes</taxon>
    </lineage>
</organism>
<evidence type="ECO:0000256" key="2">
    <source>
        <dbReference type="ARBA" id="ARBA00022737"/>
    </source>
</evidence>
<dbReference type="RefSeq" id="WP_195272694.1">
    <property type="nucleotide sequence ID" value="NZ_CAJJWD010000007.1"/>
</dbReference>
<evidence type="ECO:0000313" key="5">
    <source>
        <dbReference type="Proteomes" id="UP000187417"/>
    </source>
</evidence>
<reference evidence="4 5" key="1">
    <citation type="journal article" date="2016" name="Nat. Biotechnol.">
        <title>Measurement of bacterial replication rates in microbial communities.</title>
        <authorList>
            <person name="Brown C.T."/>
            <person name="Olm M.R."/>
            <person name="Thomas B.C."/>
            <person name="Banfield J.F."/>
        </authorList>
    </citation>
    <scope>NUCLEOTIDE SEQUENCE [LARGE SCALE GENOMIC DNA]</scope>
    <source>
        <strain evidence="4">CAG:67_53_122</strain>
    </source>
</reference>
<dbReference type="InterPro" id="IPR011004">
    <property type="entry name" value="Trimer_LpxA-like_sf"/>
</dbReference>
<dbReference type="STRING" id="28117.BHV66_03145"/>
<keyword evidence="2" id="KW-0677">Repeat</keyword>
<dbReference type="PANTHER" id="PTHR23416">
    <property type="entry name" value="SIALIC ACID SYNTHASE-RELATED"/>
    <property type="match status" value="1"/>
</dbReference>
<protein>
    <recommendedName>
        <fullName evidence="6">Acetyltransferase</fullName>
    </recommendedName>
</protein>
<dbReference type="PROSITE" id="PS00101">
    <property type="entry name" value="HEXAPEP_TRANSFERASES"/>
    <property type="match status" value="1"/>
</dbReference>
<evidence type="ECO:0000313" key="4">
    <source>
        <dbReference type="EMBL" id="OKY95962.1"/>
    </source>
</evidence>
<comment type="caution">
    <text evidence="4">The sequence shown here is derived from an EMBL/GenBank/DDBJ whole genome shotgun (WGS) entry which is preliminary data.</text>
</comment>
<evidence type="ECO:0000256" key="1">
    <source>
        <dbReference type="ARBA" id="ARBA00022679"/>
    </source>
</evidence>
<dbReference type="InterPro" id="IPR018357">
    <property type="entry name" value="Hexapep_transf_CS"/>
</dbReference>
<name>A0A1Q6FB47_9BACT</name>